<keyword evidence="7" id="KW-1185">Reference proteome</keyword>
<reference evidence="6 7" key="1">
    <citation type="journal article" date="2024" name="G3 (Bethesda)">
        <title>Genome assembly of Hibiscus sabdariffa L. provides insights into metabolisms of medicinal natural products.</title>
        <authorList>
            <person name="Kim T."/>
        </authorList>
    </citation>
    <scope>NUCLEOTIDE SEQUENCE [LARGE SCALE GENOMIC DNA]</scope>
    <source>
        <strain evidence="6">TK-2024</strain>
        <tissue evidence="6">Old leaves</tissue>
    </source>
</reference>
<comment type="caution">
    <text evidence="6">The sequence shown here is derived from an EMBL/GenBank/DDBJ whole genome shotgun (WGS) entry which is preliminary data.</text>
</comment>
<dbReference type="EMBL" id="JBBPBN010000111">
    <property type="protein sequence ID" value="KAK8978519.1"/>
    <property type="molecule type" value="Genomic_DNA"/>
</dbReference>
<evidence type="ECO:0000256" key="1">
    <source>
        <dbReference type="ARBA" id="ARBA00005771"/>
    </source>
</evidence>
<feature type="transmembrane region" description="Helical" evidence="4">
    <location>
        <begin position="106"/>
        <end position="127"/>
    </location>
</feature>
<gene>
    <name evidence="6" type="ORF">V6N11_055508</name>
</gene>
<feature type="domain" description="Sulfotransferase" evidence="5">
    <location>
        <begin position="166"/>
        <end position="278"/>
    </location>
</feature>
<dbReference type="InterPro" id="IPR027417">
    <property type="entry name" value="P-loop_NTPase"/>
</dbReference>
<dbReference type="Proteomes" id="UP001396334">
    <property type="component" value="Unassembled WGS sequence"/>
</dbReference>
<dbReference type="SUPFAM" id="SSF52540">
    <property type="entry name" value="P-loop containing nucleoside triphosphate hydrolases"/>
    <property type="match status" value="1"/>
</dbReference>
<dbReference type="EC" id="2.8.2.-" evidence="3"/>
<evidence type="ECO:0000256" key="3">
    <source>
        <dbReference type="RuleBase" id="RU361155"/>
    </source>
</evidence>
<proteinExistence type="inferred from homology"/>
<evidence type="ECO:0000256" key="4">
    <source>
        <dbReference type="SAM" id="Phobius"/>
    </source>
</evidence>
<keyword evidence="4" id="KW-0812">Transmembrane</keyword>
<comment type="similarity">
    <text evidence="1 3">Belongs to the sulfotransferase 1 family.</text>
</comment>
<accession>A0ABR2NQT0</accession>
<evidence type="ECO:0000313" key="7">
    <source>
        <dbReference type="Proteomes" id="UP001396334"/>
    </source>
</evidence>
<evidence type="ECO:0000313" key="6">
    <source>
        <dbReference type="EMBL" id="KAK8978519.1"/>
    </source>
</evidence>
<dbReference type="InterPro" id="IPR000863">
    <property type="entry name" value="Sulfotransferase_dom"/>
</dbReference>
<dbReference type="Pfam" id="PF00685">
    <property type="entry name" value="Sulfotransfer_1"/>
    <property type="match status" value="2"/>
</dbReference>
<keyword evidence="4" id="KW-1133">Transmembrane helix</keyword>
<dbReference type="PANTHER" id="PTHR11783">
    <property type="entry name" value="SULFOTRANSFERASE SULT"/>
    <property type="match status" value="1"/>
</dbReference>
<keyword evidence="4" id="KW-0472">Membrane</keyword>
<dbReference type="Gene3D" id="3.40.50.300">
    <property type="entry name" value="P-loop containing nucleotide triphosphate hydrolases"/>
    <property type="match status" value="2"/>
</dbReference>
<sequence length="292" mass="33467">MDTTTTSKAEIASPIQDVDDELQHLLQTLPKEEGWTSARGMSLYFYQGFWCSANDLKPVISFQTHFQTFDSDVIVATFPKCGTTWLKAFTFSTLYRTQFARDENPLLPLILTNLFLSWSMMFTGTILFPILKISVFISQGFLAPTFLMLLCQLPLKIPNPACIGLGYWKASQENPNKILFLKYEDLKEDISCQLKHLATFLEVPFTEDEEKRGVVEDIAKVCSFENLKELQVNKKGLSRVEIPHKDYFRKGEVGDWSNYLTPSMVERLEKLIHEKLDNLDLTFKLSSKTSMA</sequence>
<evidence type="ECO:0000256" key="2">
    <source>
        <dbReference type="ARBA" id="ARBA00022679"/>
    </source>
</evidence>
<keyword evidence="2 3" id="KW-0808">Transferase</keyword>
<protein>
    <recommendedName>
        <fullName evidence="3">Sulfotransferase</fullName>
        <ecNumber evidence="3">2.8.2.-</ecNumber>
    </recommendedName>
</protein>
<evidence type="ECO:0000259" key="5">
    <source>
        <dbReference type="Pfam" id="PF00685"/>
    </source>
</evidence>
<name>A0ABR2NQT0_9ROSI</name>
<feature type="domain" description="Sulfotransferase" evidence="5">
    <location>
        <begin position="70"/>
        <end position="107"/>
    </location>
</feature>
<organism evidence="6 7">
    <name type="scientific">Hibiscus sabdariffa</name>
    <name type="common">roselle</name>
    <dbReference type="NCBI Taxonomy" id="183260"/>
    <lineage>
        <taxon>Eukaryota</taxon>
        <taxon>Viridiplantae</taxon>
        <taxon>Streptophyta</taxon>
        <taxon>Embryophyta</taxon>
        <taxon>Tracheophyta</taxon>
        <taxon>Spermatophyta</taxon>
        <taxon>Magnoliopsida</taxon>
        <taxon>eudicotyledons</taxon>
        <taxon>Gunneridae</taxon>
        <taxon>Pentapetalae</taxon>
        <taxon>rosids</taxon>
        <taxon>malvids</taxon>
        <taxon>Malvales</taxon>
        <taxon>Malvaceae</taxon>
        <taxon>Malvoideae</taxon>
        <taxon>Hibiscus</taxon>
    </lineage>
</organism>